<reference evidence="2 3" key="1">
    <citation type="submission" date="2015-09" db="EMBL/GenBank/DDBJ databases">
        <title>A metagenomics-based metabolic model of nitrate-dependent anaerobic oxidation of methane by Methanoperedens-like archaea.</title>
        <authorList>
            <person name="Arshad A."/>
            <person name="Speth D.R."/>
            <person name="De Graaf R.M."/>
            <person name="Op Den Camp H.J."/>
            <person name="Jetten M.S."/>
            <person name="Welte C.U."/>
        </authorList>
    </citation>
    <scope>NUCLEOTIDE SEQUENCE [LARGE SCALE GENOMIC DNA]</scope>
</reference>
<accession>A0A0P8E3G0</accession>
<gene>
    <name evidence="2" type="ORF">MPEBLZ_00353</name>
</gene>
<evidence type="ECO:0000256" key="1">
    <source>
        <dbReference type="SAM" id="Phobius"/>
    </source>
</evidence>
<dbReference type="Proteomes" id="UP000050360">
    <property type="component" value="Unassembled WGS sequence"/>
</dbReference>
<proteinExistence type="predicted"/>
<feature type="transmembrane region" description="Helical" evidence="1">
    <location>
        <begin position="274"/>
        <end position="292"/>
    </location>
</feature>
<keyword evidence="1" id="KW-1133">Transmembrane helix</keyword>
<organism evidence="2 3">
    <name type="scientific">Candidatus Methanoperedens nitratireducens</name>
    <dbReference type="NCBI Taxonomy" id="1392998"/>
    <lineage>
        <taxon>Archaea</taxon>
        <taxon>Methanobacteriati</taxon>
        <taxon>Methanobacteriota</taxon>
        <taxon>Stenosarchaea group</taxon>
        <taxon>Methanomicrobia</taxon>
        <taxon>Methanosarcinales</taxon>
        <taxon>ANME-2 cluster</taxon>
        <taxon>Candidatus Methanoperedentaceae</taxon>
        <taxon>Candidatus Methanoperedens</taxon>
    </lineage>
</organism>
<sequence length="504" mass="58001">MDYNFSKRTWIFLWICLILINVILRFPVTPHEIGNDSFLIHFISDSISVSGHAKWWIHPLSIVGLYPFSQASALPFFLSGVSQLISLAMEQAMWVSLVSLGIFSLFTSYLMAGVINNDKIFKFITALIYSTSPGILYLTTWSASGRGFFLVMLPLFIYFLIKYRFSKLKYVFFTIILFILLFATHNLFLLVIPIVLSFFFAILIRNIQFKSSVFFGSIVLLALFLFLFMELSIQETTLDKLILNYSRYVGIMGFFTIGGFISILFKKNRTFEESFIILVLLFFTPLFGIVMYAKYFMLPLEALLASYGVVNLIRISQNRKTAYYIMLIFIIISMGVSEYYQFGRSNIEGQSKSNAYWAEESTINAAQWTKSFTNKLVYTDDGVLNRRVLAYSGVNMFSEGPVVYPIQGTLGDFNVSMRSPFSSLFYLDGPYNLENQTGMTTWIWYKLYSEGLDGRWGNLAQNFNVNYYIKNERAISVFLGSRIGEVDKVFDNGNISIWNLRNLF</sequence>
<evidence type="ECO:0000313" key="2">
    <source>
        <dbReference type="EMBL" id="KPQ45028.1"/>
    </source>
</evidence>
<feature type="transmembrane region" description="Helical" evidence="1">
    <location>
        <begin position="213"/>
        <end position="233"/>
    </location>
</feature>
<name>A0A0P8E3G0_9EURY</name>
<feature type="transmembrane region" description="Helical" evidence="1">
    <location>
        <begin position="245"/>
        <end position="265"/>
    </location>
</feature>
<feature type="transmembrane region" description="Helical" evidence="1">
    <location>
        <begin position="322"/>
        <end position="342"/>
    </location>
</feature>
<keyword evidence="1" id="KW-0472">Membrane</keyword>
<feature type="transmembrane region" description="Helical" evidence="1">
    <location>
        <begin position="93"/>
        <end position="114"/>
    </location>
</feature>
<evidence type="ECO:0000313" key="3">
    <source>
        <dbReference type="Proteomes" id="UP000050360"/>
    </source>
</evidence>
<comment type="caution">
    <text evidence="2">The sequence shown here is derived from an EMBL/GenBank/DDBJ whole genome shotgun (WGS) entry which is preliminary data.</text>
</comment>
<dbReference type="AlphaFoldDB" id="A0A0P8E3G0"/>
<evidence type="ECO:0008006" key="4">
    <source>
        <dbReference type="Google" id="ProtNLM"/>
    </source>
</evidence>
<feature type="transmembrane region" description="Helical" evidence="1">
    <location>
        <begin position="9"/>
        <end position="28"/>
    </location>
</feature>
<feature type="transmembrane region" description="Helical" evidence="1">
    <location>
        <begin position="171"/>
        <end position="201"/>
    </location>
</feature>
<keyword evidence="1" id="KW-0812">Transmembrane</keyword>
<dbReference type="EMBL" id="LKCM01000030">
    <property type="protein sequence ID" value="KPQ45028.1"/>
    <property type="molecule type" value="Genomic_DNA"/>
</dbReference>
<protein>
    <recommendedName>
        <fullName evidence="4">Glycosyltransferase RgtA/B/C/D-like domain-containing protein</fullName>
    </recommendedName>
</protein>
<feature type="transmembrane region" description="Helical" evidence="1">
    <location>
        <begin position="298"/>
        <end position="315"/>
    </location>
</feature>
<feature type="transmembrane region" description="Helical" evidence="1">
    <location>
        <begin position="55"/>
        <end position="81"/>
    </location>
</feature>